<evidence type="ECO:0000313" key="1">
    <source>
        <dbReference type="EMBL" id="GAI38043.1"/>
    </source>
</evidence>
<dbReference type="AlphaFoldDB" id="X1N399"/>
<comment type="caution">
    <text evidence="1">The sequence shown here is derived from an EMBL/GenBank/DDBJ whole genome shotgun (WGS) entry which is preliminary data.</text>
</comment>
<accession>X1N399</accession>
<organism evidence="1">
    <name type="scientific">marine sediment metagenome</name>
    <dbReference type="NCBI Taxonomy" id="412755"/>
    <lineage>
        <taxon>unclassified sequences</taxon>
        <taxon>metagenomes</taxon>
        <taxon>ecological metagenomes</taxon>
    </lineage>
</organism>
<name>X1N399_9ZZZZ</name>
<proteinExistence type="predicted"/>
<reference evidence="1" key="1">
    <citation type="journal article" date="2014" name="Front. Microbiol.">
        <title>High frequency of phylogenetically diverse reductive dehalogenase-homologous genes in deep subseafloor sedimentary metagenomes.</title>
        <authorList>
            <person name="Kawai M."/>
            <person name="Futagami T."/>
            <person name="Toyoda A."/>
            <person name="Takaki Y."/>
            <person name="Nishi S."/>
            <person name="Hori S."/>
            <person name="Arai W."/>
            <person name="Tsubouchi T."/>
            <person name="Morono Y."/>
            <person name="Uchiyama I."/>
            <person name="Ito T."/>
            <person name="Fujiyama A."/>
            <person name="Inagaki F."/>
            <person name="Takami H."/>
        </authorList>
    </citation>
    <scope>NUCLEOTIDE SEQUENCE</scope>
    <source>
        <strain evidence="1">Expedition CK06-06</strain>
    </source>
</reference>
<feature type="non-terminal residue" evidence="1">
    <location>
        <position position="1"/>
    </location>
</feature>
<protein>
    <recommendedName>
        <fullName evidence="2">Carbohydrate kinase PfkB domain-containing protein</fullName>
    </recommendedName>
</protein>
<gene>
    <name evidence="1" type="ORF">S06H3_51651</name>
</gene>
<sequence length="59" mass="6504">PIKLLTIIGKDASWILDELGNMGIDIENVYQIDKPTPISTIIEDSSITKILVAPNLKLQ</sequence>
<dbReference type="EMBL" id="BARV01032793">
    <property type="protein sequence ID" value="GAI38043.1"/>
    <property type="molecule type" value="Genomic_DNA"/>
</dbReference>
<evidence type="ECO:0008006" key="2">
    <source>
        <dbReference type="Google" id="ProtNLM"/>
    </source>
</evidence>